<dbReference type="GO" id="GO:0005524">
    <property type="term" value="F:ATP binding"/>
    <property type="evidence" value="ECO:0007669"/>
    <property type="project" value="UniProtKB-KW"/>
</dbReference>
<reference evidence="2 3" key="1">
    <citation type="journal article" date="2011" name="J. Microbiol.">
        <title>Bacillus kyonggiensis sp. nov., isolated from soil of a lettuce field.</title>
        <authorList>
            <person name="Dong K."/>
            <person name="Lee S."/>
        </authorList>
    </citation>
    <scope>NUCLEOTIDE SEQUENCE [LARGE SCALE GENOMIC DNA]</scope>
    <source>
        <strain evidence="2 3">NB22</strain>
    </source>
</reference>
<dbReference type="Pfam" id="PF00586">
    <property type="entry name" value="AIRS"/>
    <property type="match status" value="1"/>
</dbReference>
<proteinExistence type="predicted"/>
<evidence type="ECO:0000259" key="1">
    <source>
        <dbReference type="Pfam" id="PF00586"/>
    </source>
</evidence>
<comment type="caution">
    <text evidence="2">The sequence shown here is derived from an EMBL/GenBank/DDBJ whole genome shotgun (WGS) entry which is preliminary data.</text>
</comment>
<protein>
    <submittedName>
        <fullName evidence="2">ATP-binding protein</fullName>
    </submittedName>
</protein>
<dbReference type="EMBL" id="SWBM01000007">
    <property type="protein sequence ID" value="TKC14840.1"/>
    <property type="molecule type" value="Genomic_DNA"/>
</dbReference>
<dbReference type="OrthoDB" id="9805740at2"/>
<feature type="domain" description="PurM-like N-terminal" evidence="1">
    <location>
        <begin position="3"/>
        <end position="100"/>
    </location>
</feature>
<keyword evidence="2" id="KW-0547">Nucleotide-binding</keyword>
<dbReference type="InterPro" id="IPR036921">
    <property type="entry name" value="PurM-like_N_sf"/>
</dbReference>
<dbReference type="AlphaFoldDB" id="A0A4V5P0Z2"/>
<keyword evidence="3" id="KW-1185">Reference proteome</keyword>
<dbReference type="RefSeq" id="WP_136833313.1">
    <property type="nucleotide sequence ID" value="NZ_SWBM01000007.1"/>
</dbReference>
<accession>A0A4V5P0Z2</accession>
<dbReference type="Proteomes" id="UP000307756">
    <property type="component" value="Unassembled WGS sequence"/>
</dbReference>
<name>A0A4V5P0Z2_9BACI</name>
<keyword evidence="2" id="KW-0067">ATP-binding</keyword>
<evidence type="ECO:0000313" key="2">
    <source>
        <dbReference type="EMBL" id="TKC14840.1"/>
    </source>
</evidence>
<gene>
    <name evidence="2" type="ORF">FA727_20240</name>
</gene>
<organism evidence="2 3">
    <name type="scientific">Robertmurraya kyonggiensis</name>
    <dbReference type="NCBI Taxonomy" id="1037680"/>
    <lineage>
        <taxon>Bacteria</taxon>
        <taxon>Bacillati</taxon>
        <taxon>Bacillota</taxon>
        <taxon>Bacilli</taxon>
        <taxon>Bacillales</taxon>
        <taxon>Bacillaceae</taxon>
        <taxon>Robertmurraya</taxon>
    </lineage>
</organism>
<dbReference type="InterPro" id="IPR016188">
    <property type="entry name" value="PurM-like_N"/>
</dbReference>
<sequence length="225" mass="24606">MRDALLIPISVRESLVITTDNSGGIGMKEQDLVQVPYDTVGYFSFRVAMMECLAAGARPLAVVIQNFCGESEWKELVAGVQKGVLELGIENIQITGSTESNFPFVQSAVGLNVIGLKSNSTKVIDSSAVALIGLPLVGHEVLEQAEKVAPLSLFYQLSLREDVLLWPVGSKGVEHELQRLDLMIDSYEINFKKSGGPATSFLIMYPKEREKEIAEIAGTYFHSLQ</sequence>
<dbReference type="Gene3D" id="3.30.1330.10">
    <property type="entry name" value="PurM-like, N-terminal domain"/>
    <property type="match status" value="1"/>
</dbReference>
<evidence type="ECO:0000313" key="3">
    <source>
        <dbReference type="Proteomes" id="UP000307756"/>
    </source>
</evidence>